<sequence>MARRSARIASASKRATASPAPHLGALHERDEHSESYSEATRSLDTSLGTIQSSPICQPATPDVATPIKLPMSEMHPSKVHATTAGPSSGLKLGFSDIDYTKDPAERAAGIYQSTPSKMRVPSSDFTFRISRPGADKELGPEAKKMMEELRDQAAQIKVELAAQREREKQEEAAANGRKIRQAKGKAGRYSAVHMAEFKKMDSIANHPSAFRAAPGRFTPVKTGLKRTQSKANLGEPDSVRSKKPSTRPVPSSPEKQQEQSESPVKRVKQRLEDDVSTLRPVSRDASFIPRPKSSGNDSTHTAAPRSQTFSHLMTPTKSSLARVNSVKGSTISLVKTPSKPDLRSLAPPSKPNLLHKAGFGKKASGDINLGGSGIPTHVQTPGRFDRVKSILKRQISGSKSKSKSNIPQLLTSPSKTSLHSAIDKELPQLPQPPLTTPGRKLERHVGFTPMAKRAALFQNSPSPVKSSIPRAKGAPQLQFGNSTIGKSTDNETLERDVAYPDLSAYCRDVSETTEKSEKSEQSNKSQVPESTPGTFTFRSDHTIRFNSASPKGFGGASGQASLRHVRESILPTTRMPGSFPRPSVVSPNKENNDPTMGSGIPHGMSNKKRHRATWDEEEEEQAEQRTAKKLRKDPPVEGHALVAPRLAGVDSPTKKLSGVYSPSPQKKKGGISLSRLNMLARPKARK</sequence>
<comment type="caution">
    <text evidence="1">The sequence shown here is derived from an EMBL/GenBank/DDBJ whole genome shotgun (WGS) entry which is preliminary data.</text>
</comment>
<reference evidence="1 2" key="1">
    <citation type="journal article" date="2022" name="New Phytol.">
        <title>Ecological generalism drives hyperdiversity of secondary metabolite gene clusters in xylarialean endophytes.</title>
        <authorList>
            <person name="Franco M.E.E."/>
            <person name="Wisecaver J.H."/>
            <person name="Arnold A.E."/>
            <person name="Ju Y.M."/>
            <person name="Slot J.C."/>
            <person name="Ahrendt S."/>
            <person name="Moore L.P."/>
            <person name="Eastman K.E."/>
            <person name="Scott K."/>
            <person name="Konkel Z."/>
            <person name="Mondo S.J."/>
            <person name="Kuo A."/>
            <person name="Hayes R.D."/>
            <person name="Haridas S."/>
            <person name="Andreopoulos B."/>
            <person name="Riley R."/>
            <person name="LaButti K."/>
            <person name="Pangilinan J."/>
            <person name="Lipzen A."/>
            <person name="Amirebrahimi M."/>
            <person name="Yan J."/>
            <person name="Adam C."/>
            <person name="Keymanesh K."/>
            <person name="Ng V."/>
            <person name="Louie K."/>
            <person name="Northen T."/>
            <person name="Drula E."/>
            <person name="Henrissat B."/>
            <person name="Hsieh H.M."/>
            <person name="Youens-Clark K."/>
            <person name="Lutzoni F."/>
            <person name="Miadlikowska J."/>
            <person name="Eastwood D.C."/>
            <person name="Hamelin R.C."/>
            <person name="Grigoriev I.V."/>
            <person name="U'Ren J.M."/>
        </authorList>
    </citation>
    <scope>NUCLEOTIDE SEQUENCE [LARGE SCALE GENOMIC DNA]</scope>
    <source>
        <strain evidence="1 2">CBS 119005</strain>
    </source>
</reference>
<protein>
    <submittedName>
        <fullName evidence="1">Uncharacterized protein</fullName>
    </submittedName>
</protein>
<evidence type="ECO:0000313" key="1">
    <source>
        <dbReference type="EMBL" id="KAI4870793.1"/>
    </source>
</evidence>
<dbReference type="Proteomes" id="UP001497700">
    <property type="component" value="Unassembled WGS sequence"/>
</dbReference>
<organism evidence="1 2">
    <name type="scientific">Hypoxylon rubiginosum</name>
    <dbReference type="NCBI Taxonomy" id="110542"/>
    <lineage>
        <taxon>Eukaryota</taxon>
        <taxon>Fungi</taxon>
        <taxon>Dikarya</taxon>
        <taxon>Ascomycota</taxon>
        <taxon>Pezizomycotina</taxon>
        <taxon>Sordariomycetes</taxon>
        <taxon>Xylariomycetidae</taxon>
        <taxon>Xylariales</taxon>
        <taxon>Hypoxylaceae</taxon>
        <taxon>Hypoxylon</taxon>
    </lineage>
</organism>
<name>A0ACB9ZIV1_9PEZI</name>
<accession>A0ACB9ZIV1</accession>
<evidence type="ECO:0000313" key="2">
    <source>
        <dbReference type="Proteomes" id="UP001497700"/>
    </source>
</evidence>
<keyword evidence="2" id="KW-1185">Reference proteome</keyword>
<gene>
    <name evidence="1" type="ORF">F4820DRAFT_144970</name>
</gene>
<dbReference type="EMBL" id="MU393422">
    <property type="protein sequence ID" value="KAI4870793.1"/>
    <property type="molecule type" value="Genomic_DNA"/>
</dbReference>
<proteinExistence type="predicted"/>